<dbReference type="OrthoDB" id="5066891at2759"/>
<feature type="chain" id="PRO_5040377189" evidence="1">
    <location>
        <begin position="22"/>
        <end position="391"/>
    </location>
</feature>
<reference evidence="2" key="1">
    <citation type="journal article" date="2017" name="Mycologia">
        <title>Fusarium algeriense, sp. nov., a novel toxigenic crown rot pathogen of durum wheat from Algeria is nested in the Fusarium burgessii species complex.</title>
        <authorList>
            <person name="Laraba I."/>
            <person name="Keddad A."/>
            <person name="Boureghda H."/>
            <person name="Abdallah N."/>
            <person name="Vaughan M.M."/>
            <person name="Proctor R.H."/>
            <person name="Busman M."/>
            <person name="O'Donnell K."/>
        </authorList>
    </citation>
    <scope>NUCLEOTIDE SEQUENCE</scope>
    <source>
        <strain evidence="2">NRRL 25174</strain>
    </source>
</reference>
<protein>
    <submittedName>
        <fullName evidence="2">Uncharacterized protein</fullName>
    </submittedName>
</protein>
<dbReference type="Proteomes" id="UP000730481">
    <property type="component" value="Unassembled WGS sequence"/>
</dbReference>
<evidence type="ECO:0000256" key="1">
    <source>
        <dbReference type="SAM" id="SignalP"/>
    </source>
</evidence>
<name>A0A9P5AS62_9HYPO</name>
<reference evidence="2" key="2">
    <citation type="submission" date="2020-02" db="EMBL/GenBank/DDBJ databases">
        <title>Identification and distribution of gene clusters putatively required for synthesis of sphingolipid metabolism inhibitors in phylogenetically diverse species of the filamentous fungus Fusarium.</title>
        <authorList>
            <person name="Kim H.-S."/>
            <person name="Busman M."/>
            <person name="Brown D.W."/>
            <person name="Divon H."/>
            <person name="Uhlig S."/>
            <person name="Proctor R.H."/>
        </authorList>
    </citation>
    <scope>NUCLEOTIDE SEQUENCE</scope>
    <source>
        <strain evidence="2">NRRL 25174</strain>
    </source>
</reference>
<gene>
    <name evidence="2" type="ORF">FBEOM_2261</name>
</gene>
<keyword evidence="3" id="KW-1185">Reference proteome</keyword>
<dbReference type="AlphaFoldDB" id="A0A9P5AS62"/>
<comment type="caution">
    <text evidence="2">The sequence shown here is derived from an EMBL/GenBank/DDBJ whole genome shotgun (WGS) entry which is preliminary data.</text>
</comment>
<evidence type="ECO:0000313" key="3">
    <source>
        <dbReference type="Proteomes" id="UP000730481"/>
    </source>
</evidence>
<feature type="signal peptide" evidence="1">
    <location>
        <begin position="1"/>
        <end position="21"/>
    </location>
</feature>
<accession>A0A9P5AS62</accession>
<sequence length="391" mass="44050">MGFSLLFTILLILGLLRCVAAGAHNCNGNRPSRKFTEMNYEHPQDLQGDWLCPTGMSKPTSWDGNWPTRKEEIYAKELIGPVTKTETCSWPSSNRLTQPQRHWTAKGHLYQAAENAHITLSLVSKNPLTIKVRIQNTDIHPISMWKKYSPLSKEAFSLGLFKFSDTVPGITFGTPHMLHKEGYRPRNASELVQINSCASLEEDIVLAAAAEPGQPTDLNDLWYEMLKMGGNTIISMQGYWHGFWPAAIDDVMKSDLGVACKGVWDNLGLHWSSFDHVHVNFDEGHHSEEHRSKDKYVEEHHVPDGHPPAAIEAPYHVAEAPSVIPEAPYLVTKKPHTVIHSPHIVVEKPHIVIEKPDSMAEKHHINIEQEHSNTTEEASLPTNRVRKTVMF</sequence>
<dbReference type="EMBL" id="PVQB02000081">
    <property type="protein sequence ID" value="KAF4343759.1"/>
    <property type="molecule type" value="Genomic_DNA"/>
</dbReference>
<organism evidence="2 3">
    <name type="scientific">Fusarium beomiforme</name>
    <dbReference type="NCBI Taxonomy" id="44412"/>
    <lineage>
        <taxon>Eukaryota</taxon>
        <taxon>Fungi</taxon>
        <taxon>Dikarya</taxon>
        <taxon>Ascomycota</taxon>
        <taxon>Pezizomycotina</taxon>
        <taxon>Sordariomycetes</taxon>
        <taxon>Hypocreomycetidae</taxon>
        <taxon>Hypocreales</taxon>
        <taxon>Nectriaceae</taxon>
        <taxon>Fusarium</taxon>
        <taxon>Fusarium burgessii species complex</taxon>
    </lineage>
</organism>
<proteinExistence type="predicted"/>
<evidence type="ECO:0000313" key="2">
    <source>
        <dbReference type="EMBL" id="KAF4343759.1"/>
    </source>
</evidence>
<keyword evidence="1" id="KW-0732">Signal</keyword>